<comment type="caution">
    <text evidence="4">The sequence shown here is derived from an EMBL/GenBank/DDBJ whole genome shotgun (WGS) entry which is preliminary data.</text>
</comment>
<proteinExistence type="predicted"/>
<reference evidence="5" key="1">
    <citation type="journal article" date="2014" name="Genome Announc.">
        <title>Genome sequence and annotation of Acremonium chrysogenum, producer of the beta-lactam antibiotic cephalosporin C.</title>
        <authorList>
            <person name="Terfehr D."/>
            <person name="Dahlmann T.A."/>
            <person name="Specht T."/>
            <person name="Zadra I."/>
            <person name="Kuernsteiner H."/>
            <person name="Kueck U."/>
        </authorList>
    </citation>
    <scope>NUCLEOTIDE SEQUENCE [LARGE SCALE GENOMIC DNA]</scope>
    <source>
        <strain evidence="5">ATCC 11550 / CBS 779.69 / DSM 880 / IAM 14645 / JCM 23072 / IMI 49137</strain>
    </source>
</reference>
<gene>
    <name evidence="4" type="ORF">ACRE_051630</name>
</gene>
<accession>A0A086T3Y8</accession>
<keyword evidence="5" id="KW-1185">Reference proteome</keyword>
<evidence type="ECO:0000259" key="3">
    <source>
        <dbReference type="Pfam" id="PF05368"/>
    </source>
</evidence>
<dbReference type="SUPFAM" id="SSF51735">
    <property type="entry name" value="NAD(P)-binding Rossmann-fold domains"/>
    <property type="match status" value="1"/>
</dbReference>
<dbReference type="InterPro" id="IPR051609">
    <property type="entry name" value="NmrA/Isoflavone_reductase-like"/>
</dbReference>
<dbReference type="OrthoDB" id="419598at2759"/>
<dbReference type="HOGENOM" id="CLU_044876_1_1_1"/>
<keyword evidence="1" id="KW-0521">NADP</keyword>
<evidence type="ECO:0000313" key="5">
    <source>
        <dbReference type="Proteomes" id="UP000029964"/>
    </source>
</evidence>
<dbReference type="Gene3D" id="3.40.50.720">
    <property type="entry name" value="NAD(P)-binding Rossmann-like Domain"/>
    <property type="match status" value="1"/>
</dbReference>
<evidence type="ECO:0000256" key="2">
    <source>
        <dbReference type="ARBA" id="ARBA00023002"/>
    </source>
</evidence>
<evidence type="ECO:0000313" key="4">
    <source>
        <dbReference type="EMBL" id="KFH44070.1"/>
    </source>
</evidence>
<organism evidence="4 5">
    <name type="scientific">Hapsidospora chrysogenum (strain ATCC 11550 / CBS 779.69 / DSM 880 / IAM 14645 / JCM 23072 / IMI 49137)</name>
    <name type="common">Acremonium chrysogenum</name>
    <dbReference type="NCBI Taxonomy" id="857340"/>
    <lineage>
        <taxon>Eukaryota</taxon>
        <taxon>Fungi</taxon>
        <taxon>Dikarya</taxon>
        <taxon>Ascomycota</taxon>
        <taxon>Pezizomycotina</taxon>
        <taxon>Sordariomycetes</taxon>
        <taxon>Hypocreomycetidae</taxon>
        <taxon>Hypocreales</taxon>
        <taxon>Bionectriaceae</taxon>
        <taxon>Hapsidospora</taxon>
    </lineage>
</organism>
<evidence type="ECO:0000256" key="1">
    <source>
        <dbReference type="ARBA" id="ARBA00022857"/>
    </source>
</evidence>
<dbReference type="STRING" id="857340.A0A086T3Y8"/>
<dbReference type="Pfam" id="PF05368">
    <property type="entry name" value="NmrA"/>
    <property type="match status" value="1"/>
</dbReference>
<dbReference type="InterPro" id="IPR008030">
    <property type="entry name" value="NmrA-like"/>
</dbReference>
<name>A0A086T3Y8_HAPC1</name>
<protein>
    <recommendedName>
        <fullName evidence="3">NmrA-like domain-containing protein</fullName>
    </recommendedName>
</protein>
<dbReference type="InterPro" id="IPR036291">
    <property type="entry name" value="NAD(P)-bd_dom_sf"/>
</dbReference>
<dbReference type="PANTHER" id="PTHR47706">
    <property type="entry name" value="NMRA-LIKE FAMILY PROTEIN"/>
    <property type="match status" value="1"/>
</dbReference>
<dbReference type="PANTHER" id="PTHR47706:SF7">
    <property type="entry name" value="CIPA-LIKE, PUTATIVE (AFU_ORTHOLOGUE AFUA_1G01630)-RELATED"/>
    <property type="match status" value="1"/>
</dbReference>
<keyword evidence="2" id="KW-0560">Oxidoreductase</keyword>
<dbReference type="Proteomes" id="UP000029964">
    <property type="component" value="Unassembled WGS sequence"/>
</dbReference>
<dbReference type="EMBL" id="JPKY01000055">
    <property type="protein sequence ID" value="KFH44070.1"/>
    <property type="molecule type" value="Genomic_DNA"/>
</dbReference>
<dbReference type="GO" id="GO:0016491">
    <property type="term" value="F:oxidoreductase activity"/>
    <property type="evidence" value="ECO:0007669"/>
    <property type="project" value="UniProtKB-KW"/>
</dbReference>
<sequence length="321" mass="35078">MSSQPLRHVAVVGATGRVGRAFVRELLKTGTHTITALTREDSKSVPPEGVKVVKVNYDDEASLVSALRGQQFLIITLPLNAPEDIHGKIASAAGKAGVPYVMPNAYTYPIERRDADEESPFQQMYLARIKEVEDAGSAPVMLGCGFWYEWSLSLGNPWFGFDIKDRKVTFVDDGKRVITVSTWDQCGRAAAALLGLPESGPRPSLADFKGRFVKIHSFRVSQRDILDSLHRVLGTTDADWDISYETVEKRRKDGAEELSKGIPTGFVKQMYANVFAADNKASDYAGHADEANSVLGLPEENLDEVTKGVVAIVESGKSLFG</sequence>
<dbReference type="AlphaFoldDB" id="A0A086T3Y8"/>
<feature type="domain" description="NmrA-like" evidence="3">
    <location>
        <begin position="8"/>
        <end position="110"/>
    </location>
</feature>